<dbReference type="EMBL" id="CALNXJ010000011">
    <property type="protein sequence ID" value="CAH3108153.1"/>
    <property type="molecule type" value="Genomic_DNA"/>
</dbReference>
<dbReference type="PANTHER" id="PTHR39953:SF1">
    <property type="entry name" value="RE54151P"/>
    <property type="match status" value="1"/>
</dbReference>
<dbReference type="PROSITE" id="PS50966">
    <property type="entry name" value="ZF_SWIM"/>
    <property type="match status" value="1"/>
</dbReference>
<dbReference type="GO" id="GO:0008270">
    <property type="term" value="F:zinc ion binding"/>
    <property type="evidence" value="ECO:0007669"/>
    <property type="project" value="UniProtKB-KW"/>
</dbReference>
<accession>A0AAU9W8K3</accession>
<keyword evidence="1" id="KW-0863">Zinc-finger</keyword>
<feature type="domain" description="SWIM-type" evidence="2">
    <location>
        <begin position="71"/>
        <end position="108"/>
    </location>
</feature>
<organism evidence="3 4">
    <name type="scientific">Pocillopora meandrina</name>
    <dbReference type="NCBI Taxonomy" id="46732"/>
    <lineage>
        <taxon>Eukaryota</taxon>
        <taxon>Metazoa</taxon>
        <taxon>Cnidaria</taxon>
        <taxon>Anthozoa</taxon>
        <taxon>Hexacorallia</taxon>
        <taxon>Scleractinia</taxon>
        <taxon>Astrocoeniina</taxon>
        <taxon>Pocilloporidae</taxon>
        <taxon>Pocillopora</taxon>
    </lineage>
</organism>
<name>A0AAU9W8K3_9CNID</name>
<keyword evidence="1" id="KW-0862">Zinc</keyword>
<protein>
    <recommendedName>
        <fullName evidence="2">SWIM-type domain-containing protein</fullName>
    </recommendedName>
</protein>
<gene>
    <name evidence="3" type="ORF">PMEA_00003162</name>
</gene>
<reference evidence="3 4" key="1">
    <citation type="submission" date="2022-05" db="EMBL/GenBank/DDBJ databases">
        <authorList>
            <consortium name="Genoscope - CEA"/>
            <person name="William W."/>
        </authorList>
    </citation>
    <scope>NUCLEOTIDE SEQUENCE [LARGE SCALE GENOMIC DNA]</scope>
</reference>
<evidence type="ECO:0000256" key="1">
    <source>
        <dbReference type="PROSITE-ProRule" id="PRU00325"/>
    </source>
</evidence>
<dbReference type="Proteomes" id="UP001159428">
    <property type="component" value="Unassembled WGS sequence"/>
</dbReference>
<keyword evidence="4" id="KW-1185">Reference proteome</keyword>
<proteinExistence type="predicted"/>
<evidence type="ECO:0000313" key="4">
    <source>
        <dbReference type="Proteomes" id="UP001159428"/>
    </source>
</evidence>
<dbReference type="InterPro" id="IPR007527">
    <property type="entry name" value="Znf_SWIM"/>
</dbReference>
<keyword evidence="1" id="KW-0479">Metal-binding</keyword>
<dbReference type="Pfam" id="PF04434">
    <property type="entry name" value="SWIM"/>
    <property type="match status" value="1"/>
</dbReference>
<comment type="caution">
    <text evidence="3">The sequence shown here is derived from an EMBL/GenBank/DDBJ whole genome shotgun (WGS) entry which is preliminary data.</text>
</comment>
<dbReference type="PANTHER" id="PTHR39953">
    <property type="entry name" value="RE54151P"/>
    <property type="match status" value="1"/>
</dbReference>
<sequence>MTPKFSVLNKQHIPEKMASLSIASLISFFSEEKKSIRKGENHYKSDHVESLSYQQGVLRGEVHASMKKKFYKVTIYLDEQHEIKSTECECPRGAFKCSHAAALFIHGIHNLSRTDVECQWRKRKSNTSLSAQAVAEMFPPPKKYTALGRKPVQVDRAQLYKDLKQYRRFTGFSGCSVQSHLLLTNYQFQQ</sequence>
<dbReference type="AlphaFoldDB" id="A0AAU9W8K3"/>
<evidence type="ECO:0000313" key="3">
    <source>
        <dbReference type="EMBL" id="CAH3108153.1"/>
    </source>
</evidence>
<evidence type="ECO:0000259" key="2">
    <source>
        <dbReference type="PROSITE" id="PS50966"/>
    </source>
</evidence>